<name>A0AAN8QGD4_PATCE</name>
<proteinExistence type="inferred from homology"/>
<evidence type="ECO:0000313" key="12">
    <source>
        <dbReference type="Proteomes" id="UP001347796"/>
    </source>
</evidence>
<evidence type="ECO:0000259" key="10">
    <source>
        <dbReference type="PROSITE" id="PS51259"/>
    </source>
</evidence>
<accession>A0AAN8QGD4</accession>
<dbReference type="PROSITE" id="PS51258">
    <property type="entry name" value="MHD1"/>
    <property type="match status" value="1"/>
</dbReference>
<dbReference type="EMBL" id="JAZGQO010000002">
    <property type="protein sequence ID" value="KAK6192756.1"/>
    <property type="molecule type" value="Genomic_DNA"/>
</dbReference>
<organism evidence="11 12">
    <name type="scientific">Patella caerulea</name>
    <name type="common">Rayed Mediterranean limpet</name>
    <dbReference type="NCBI Taxonomy" id="87958"/>
    <lineage>
        <taxon>Eukaryota</taxon>
        <taxon>Metazoa</taxon>
        <taxon>Spiralia</taxon>
        <taxon>Lophotrochozoa</taxon>
        <taxon>Mollusca</taxon>
        <taxon>Gastropoda</taxon>
        <taxon>Patellogastropoda</taxon>
        <taxon>Patelloidea</taxon>
        <taxon>Patellidae</taxon>
        <taxon>Patella</taxon>
    </lineage>
</organism>
<evidence type="ECO:0000313" key="11">
    <source>
        <dbReference type="EMBL" id="KAK6192756.1"/>
    </source>
</evidence>
<feature type="compositionally biased region" description="Low complexity" evidence="7">
    <location>
        <begin position="200"/>
        <end position="218"/>
    </location>
</feature>
<evidence type="ECO:0000256" key="7">
    <source>
        <dbReference type="SAM" id="MobiDB-lite"/>
    </source>
</evidence>
<dbReference type="Gene3D" id="2.60.40.150">
    <property type="entry name" value="C2 domain"/>
    <property type="match status" value="2"/>
</dbReference>
<dbReference type="GO" id="GO:0099503">
    <property type="term" value="C:secretory vesicle"/>
    <property type="evidence" value="ECO:0007669"/>
    <property type="project" value="TreeGrafter"/>
</dbReference>
<evidence type="ECO:0000259" key="9">
    <source>
        <dbReference type="PROSITE" id="PS51258"/>
    </source>
</evidence>
<dbReference type="GO" id="GO:0006887">
    <property type="term" value="P:exocytosis"/>
    <property type="evidence" value="ECO:0007669"/>
    <property type="project" value="UniProtKB-KW"/>
</dbReference>
<dbReference type="PANTHER" id="PTHR45999">
    <property type="entry name" value="UNC-13-4A, ISOFORM B"/>
    <property type="match status" value="1"/>
</dbReference>
<keyword evidence="6" id="KW-0967">Endosome</keyword>
<dbReference type="Pfam" id="PF00168">
    <property type="entry name" value="C2"/>
    <property type="match status" value="2"/>
</dbReference>
<dbReference type="AlphaFoldDB" id="A0AAN8QGD4"/>
<comment type="subcellular location">
    <subcellularLocation>
        <location evidence="1">Cytoplasm</location>
    </subcellularLocation>
    <subcellularLocation>
        <location evidence="2">Late endosome</location>
    </subcellularLocation>
</comment>
<evidence type="ECO:0000256" key="2">
    <source>
        <dbReference type="ARBA" id="ARBA00004603"/>
    </source>
</evidence>
<keyword evidence="12" id="KW-1185">Reference proteome</keyword>
<feature type="domain" description="C2" evidence="8">
    <location>
        <begin position="139"/>
        <end position="314"/>
    </location>
</feature>
<comment type="similarity">
    <text evidence="3">Belongs to the unc-13 family.</text>
</comment>
<keyword evidence="5" id="KW-0963">Cytoplasm</keyword>
<keyword evidence="4" id="KW-0268">Exocytosis</keyword>
<dbReference type="Gene3D" id="1.10.357.50">
    <property type="match status" value="1"/>
</dbReference>
<evidence type="ECO:0000256" key="1">
    <source>
        <dbReference type="ARBA" id="ARBA00004496"/>
    </source>
</evidence>
<dbReference type="PROSITE" id="PS51259">
    <property type="entry name" value="MHD2"/>
    <property type="match status" value="1"/>
</dbReference>
<dbReference type="InterPro" id="IPR014770">
    <property type="entry name" value="Munc13_1"/>
</dbReference>
<feature type="domain" description="MHD2" evidence="10">
    <location>
        <begin position="869"/>
        <end position="973"/>
    </location>
</feature>
<gene>
    <name evidence="11" type="ORF">SNE40_004176</name>
</gene>
<dbReference type="PROSITE" id="PS50004">
    <property type="entry name" value="C2"/>
    <property type="match status" value="2"/>
</dbReference>
<evidence type="ECO:0000256" key="4">
    <source>
        <dbReference type="ARBA" id="ARBA00022483"/>
    </source>
</evidence>
<dbReference type="InterPro" id="IPR052095">
    <property type="entry name" value="UNC-13_domain"/>
</dbReference>
<evidence type="ECO:0000259" key="8">
    <source>
        <dbReference type="PROSITE" id="PS50004"/>
    </source>
</evidence>
<dbReference type="Proteomes" id="UP001347796">
    <property type="component" value="Unassembled WGS sequence"/>
</dbReference>
<evidence type="ECO:0000256" key="3">
    <source>
        <dbReference type="ARBA" id="ARBA00005823"/>
    </source>
</evidence>
<feature type="domain" description="MHD1" evidence="9">
    <location>
        <begin position="632"/>
        <end position="755"/>
    </location>
</feature>
<dbReference type="SMART" id="SM00239">
    <property type="entry name" value="C2"/>
    <property type="match status" value="2"/>
</dbReference>
<dbReference type="InterPro" id="IPR014772">
    <property type="entry name" value="Munc13_dom-2"/>
</dbReference>
<feature type="region of interest" description="Disordered" evidence="7">
    <location>
        <begin position="194"/>
        <end position="220"/>
    </location>
</feature>
<comment type="caution">
    <text evidence="11">The sequence shown here is derived from an EMBL/GenBank/DDBJ whole genome shotgun (WGS) entry which is preliminary data.</text>
</comment>
<sequence length="1181" mass="136476">MADTRSVTSTEDKDSVTSSGGVFSRVFHRLSLRRKSSLSRGDGRRSLRISRKTKSFDNSFLRPGVDIRDYQNRYSDVESRNSLDELSEDSVDYSTNFKHETLYRGLLRNLLHPLGTTDKRVGLRPGDLIDHLREVFEVDQYDHERYLRQEIHNKPRQMMLGVRVIEAKYVDIADKYKDYKPYCVLQLSSNPRRSRNAQLSKVSFKPSSKGSPKGSPLLKRPEMPITIMKTQLAHSLEEPNWNEEFQLKVTELLSDELHIFVFQQNSGNDKKSEKKKQFRGLFKKLYLEKSLDVNIGSIVIPVRDIPVQGVNAWFDIFPVDGAKTQSRIGQCHLQLSLSHVQDSQHMSLFSAEDYHQASLQFHQHSIYVAEKGLMKEMSLSDKSRRLLDVFASANRISPLSQSIMDLTILLELASGIHHRLIKDATLRKAVEAVLIIWMAKQVGNKTFTERMPLSDAEICVFRTATRNYITYISSRVDELPCLFPPTLDNLTILKCKLGIVEELLGLDLWDSSSTPHEDLAERILQKLRSDLREWLKVEMEEVRNHSVMKDEVMTECTKCVEIINRLTSHCTQLGVIITFYKAFNINYYRAVILIAENTIMKEIRSQMIEMDRYQTRYHFYPVNIAQSSKLSLQLYLAIRRFYVIARETLTDRDLFRISYSQYQSWFQTTLVFWLQTFRTQCISRVEKALEIDKDVVLVTSLVKFSNSSVDTLSCFAKITEEWREIDYQLPDLAMMGVTKITDLICDGARMYADKIHNMLERNCYYDTHEEQFDVHDRLCITLNNIEHVRQYLYELPELLNWQATSESLSSKHEDDSVGHQSLITLNRLLTTTQCDILVKSKFLLQEIGNKMKVNIQQNMENLAKEPERVSAIDETLSYLSTNLETLNTRLMSSIYPIMLENLFDVVMTIFNEQLQIGRMPDYYRHMKMHFNSVSSFFIECGMDCSMTKKGNYQLVKERLEENSMSTEDLMLVYYENLANGVRTPEEYLGHLAVKAGFIEETGGNVSIHVKVIRGVNLPGLDSSGKSDPYVNISIRPITLSTKHKTKRTQVVYKSLNPTFNEDFVFNAVPECYMHTIGAVIVFTVFDHDSFSPDDFAGEIAIHMPTIEKLEETESTDSLQAMMLPLKRPKQPNHGPFQVLTERQASDKTAKRFINERLKFIYNQPKRTDGASKSTLCGFFNF</sequence>
<dbReference type="PANTHER" id="PTHR45999:SF4">
    <property type="entry name" value="UNC-13-4A, ISOFORM B"/>
    <property type="match status" value="1"/>
</dbReference>
<dbReference type="GO" id="GO:0005770">
    <property type="term" value="C:late endosome"/>
    <property type="evidence" value="ECO:0007669"/>
    <property type="project" value="UniProtKB-SubCell"/>
</dbReference>
<protein>
    <submittedName>
        <fullName evidence="11">Uncharacterized protein</fullName>
    </submittedName>
</protein>
<dbReference type="InterPro" id="IPR000008">
    <property type="entry name" value="C2_dom"/>
</dbReference>
<dbReference type="SUPFAM" id="SSF49562">
    <property type="entry name" value="C2 domain (Calcium/lipid-binding domain, CaLB)"/>
    <property type="match status" value="2"/>
</dbReference>
<evidence type="ECO:0000256" key="5">
    <source>
        <dbReference type="ARBA" id="ARBA00022490"/>
    </source>
</evidence>
<feature type="domain" description="C2" evidence="8">
    <location>
        <begin position="987"/>
        <end position="1116"/>
    </location>
</feature>
<reference evidence="11 12" key="1">
    <citation type="submission" date="2024-01" db="EMBL/GenBank/DDBJ databases">
        <title>The genome of the rayed Mediterranean limpet Patella caerulea (Linnaeus, 1758).</title>
        <authorList>
            <person name="Anh-Thu Weber A."/>
            <person name="Halstead-Nussloch G."/>
        </authorList>
    </citation>
    <scope>NUCLEOTIDE SEQUENCE [LARGE SCALE GENOMIC DNA]</scope>
    <source>
        <strain evidence="11">AATW-2023a</strain>
        <tissue evidence="11">Whole specimen</tissue>
    </source>
</reference>
<dbReference type="InterPro" id="IPR035892">
    <property type="entry name" value="C2_domain_sf"/>
</dbReference>
<evidence type="ECO:0000256" key="6">
    <source>
        <dbReference type="ARBA" id="ARBA00022753"/>
    </source>
</evidence>